<reference evidence="1 2" key="1">
    <citation type="submission" date="2017-12" db="EMBL/GenBank/DDBJ databases">
        <title>Isolation and characterization of estrogens degradatiion strain Microbacterium hominis SJTG1.</title>
        <authorList>
            <person name="Xiong W."/>
            <person name="Yin C."/>
            <person name="Zheng D."/>
            <person name="Liang R."/>
        </authorList>
    </citation>
    <scope>NUCLEOTIDE SEQUENCE [LARGE SCALE GENOMIC DNA]</scope>
    <source>
        <strain evidence="1 2">SJTG1</strain>
    </source>
</reference>
<organism evidence="1 2">
    <name type="scientific">Microbacterium hominis</name>
    <dbReference type="NCBI Taxonomy" id="162426"/>
    <lineage>
        <taxon>Bacteria</taxon>
        <taxon>Bacillati</taxon>
        <taxon>Actinomycetota</taxon>
        <taxon>Actinomycetes</taxon>
        <taxon>Micrococcales</taxon>
        <taxon>Microbacteriaceae</taxon>
        <taxon>Microbacterium</taxon>
    </lineage>
</organism>
<dbReference type="EMBL" id="CP025299">
    <property type="protein sequence ID" value="AUG29459.1"/>
    <property type="molecule type" value="Genomic_DNA"/>
</dbReference>
<gene>
    <name evidence="1" type="ORF">CXR34_08265</name>
</gene>
<dbReference type="AlphaFoldDB" id="A0A2K9DEV6"/>
<accession>A0A2K9DEV6</accession>
<name>A0A2K9DEV6_9MICO</name>
<dbReference type="Proteomes" id="UP000233276">
    <property type="component" value="Chromosome"/>
</dbReference>
<evidence type="ECO:0000313" key="2">
    <source>
        <dbReference type="Proteomes" id="UP000233276"/>
    </source>
</evidence>
<sequence>MVSMSIFDEALHPRLATGEFTAKRNSAPDCQLMDDIMGPDAIVGNYVNADRLVGAAGVVEVDAGAFTGGEVKDARALQEGERLLWRSVTDDGERYFAETVTHVQAGINDKYQRVVIVETARLPGGNRHLEFRSSQTVGVLADREEPVPFPQLRFGHTPEELTVEVESSDSHGSTIVLRKNGTTTALDRFRIASRLRPGAIPLIESSRDIQELVANRFIPLAGLSLDETLAREPAGHGGRAWND</sequence>
<evidence type="ECO:0000313" key="1">
    <source>
        <dbReference type="EMBL" id="AUG29459.1"/>
    </source>
</evidence>
<protein>
    <submittedName>
        <fullName evidence="1">Uncharacterized protein</fullName>
    </submittedName>
</protein>
<dbReference type="KEGG" id="mhos:CXR34_08265"/>
<proteinExistence type="predicted"/>